<keyword evidence="2" id="KW-1185">Reference proteome</keyword>
<dbReference type="EMBL" id="CP112932">
    <property type="protein sequence ID" value="WPY01069.1"/>
    <property type="molecule type" value="Genomic_DNA"/>
</dbReference>
<sequence>MTNSFHILDIINTIPNSSVSTINKAKQGFVEASKGDTRRYDTQDKLRDSGTFNEFHRIQSQSAAITGFKLNITTTTIRLGQERDALTKIIDVITRLKEAIPDNANAAGTFTDKANAALPQIQELLNIQIVNGSYLFGGVDSKHPPCGDLVAVSNLDADGDVTTNYTTSAPNPIKVQVSELGTVTVGNIYAGMAGVAQAIGAMNLLKAPIPDPVAIDEALNQATALLGQAIALIGIEQDKLKAATADNDSLSKRNIQTITEVFQREQPEIAAAVKNAGDGYGFSLKIFKAQLNTLQRIFDIF</sequence>
<name>A0ABZ0USR8_9RICK</name>
<keyword evidence="1" id="KW-0969">Cilium</keyword>
<protein>
    <submittedName>
        <fullName evidence="1">Flagellar hook-associated protein FlgL</fullName>
    </submittedName>
</protein>
<proteinExistence type="predicted"/>
<dbReference type="Gene3D" id="1.20.1330.10">
    <property type="entry name" value="f41 fragment of flagellin, N-terminal domain"/>
    <property type="match status" value="1"/>
</dbReference>
<dbReference type="Proteomes" id="UP001326613">
    <property type="component" value="Chromosome"/>
</dbReference>
<dbReference type="RefSeq" id="WP_323737875.1">
    <property type="nucleotide sequence ID" value="NZ_CP112932.1"/>
</dbReference>
<keyword evidence="1" id="KW-0966">Cell projection</keyword>
<evidence type="ECO:0000313" key="1">
    <source>
        <dbReference type="EMBL" id="WPY01069.1"/>
    </source>
</evidence>
<dbReference type="SUPFAM" id="SSF64518">
    <property type="entry name" value="Phase 1 flagellin"/>
    <property type="match status" value="1"/>
</dbReference>
<accession>A0ABZ0USR8</accession>
<organism evidence="1 2">
    <name type="scientific">Candidatus Trichorickettsia mobilis</name>
    <dbReference type="NCBI Taxonomy" id="1346319"/>
    <lineage>
        <taxon>Bacteria</taxon>
        <taxon>Pseudomonadati</taxon>
        <taxon>Pseudomonadota</taxon>
        <taxon>Alphaproteobacteria</taxon>
        <taxon>Rickettsiales</taxon>
        <taxon>Rickettsiaceae</taxon>
        <taxon>Rickettsieae</taxon>
        <taxon>Candidatus Trichorickettsia</taxon>
    </lineage>
</organism>
<evidence type="ECO:0000313" key="2">
    <source>
        <dbReference type="Proteomes" id="UP001326613"/>
    </source>
</evidence>
<reference evidence="1 2" key="1">
    <citation type="submission" date="2022-10" db="EMBL/GenBank/DDBJ databases">
        <title>Host association and intracellularity evolved multiple times independently in the Rickettsiales.</title>
        <authorList>
            <person name="Castelli M."/>
            <person name="Nardi T."/>
            <person name="Gammuto L."/>
            <person name="Bellinzona G."/>
            <person name="Sabaneyeva E."/>
            <person name="Potekhin A."/>
            <person name="Serra V."/>
            <person name="Petroni G."/>
            <person name="Sassera D."/>
        </authorList>
    </citation>
    <scope>NUCLEOTIDE SEQUENCE [LARGE SCALE GENOMIC DNA]</scope>
    <source>
        <strain evidence="1 2">Kr 154-4</strain>
    </source>
</reference>
<gene>
    <name evidence="1" type="ORF">Trichorick_00964</name>
</gene>
<keyword evidence="1" id="KW-0282">Flagellum</keyword>